<feature type="signal peptide" evidence="4">
    <location>
        <begin position="1"/>
        <end position="19"/>
    </location>
</feature>
<dbReference type="InterPro" id="IPR050469">
    <property type="entry name" value="Diguanylate_Cyclase"/>
</dbReference>
<evidence type="ECO:0000256" key="3">
    <source>
        <dbReference type="SAM" id="Phobius"/>
    </source>
</evidence>
<dbReference type="Proteomes" id="UP000199206">
    <property type="component" value="Unassembled WGS sequence"/>
</dbReference>
<dbReference type="Gene3D" id="3.30.70.270">
    <property type="match status" value="1"/>
</dbReference>
<organism evidence="6 7">
    <name type="scientific">Sphingomonas gellani</name>
    <dbReference type="NCBI Taxonomy" id="1166340"/>
    <lineage>
        <taxon>Bacteria</taxon>
        <taxon>Pseudomonadati</taxon>
        <taxon>Pseudomonadota</taxon>
        <taxon>Alphaproteobacteria</taxon>
        <taxon>Sphingomonadales</taxon>
        <taxon>Sphingomonadaceae</taxon>
        <taxon>Sphingomonas</taxon>
    </lineage>
</organism>
<dbReference type="AlphaFoldDB" id="A0A1H8BIB5"/>
<dbReference type="EMBL" id="FOCF01000002">
    <property type="protein sequence ID" value="SEM82219.1"/>
    <property type="molecule type" value="Genomic_DNA"/>
</dbReference>
<dbReference type="PROSITE" id="PS50887">
    <property type="entry name" value="GGDEF"/>
    <property type="match status" value="1"/>
</dbReference>
<proteinExistence type="predicted"/>
<feature type="transmembrane region" description="Helical" evidence="3">
    <location>
        <begin position="176"/>
        <end position="202"/>
    </location>
</feature>
<reference evidence="7" key="1">
    <citation type="submission" date="2016-10" db="EMBL/GenBank/DDBJ databases">
        <authorList>
            <person name="Varghese N."/>
            <person name="Submissions S."/>
        </authorList>
    </citation>
    <scope>NUCLEOTIDE SEQUENCE [LARGE SCALE GENOMIC DNA]</scope>
    <source>
        <strain evidence="7">S6-262</strain>
    </source>
</reference>
<dbReference type="PANTHER" id="PTHR45138:SF9">
    <property type="entry name" value="DIGUANYLATE CYCLASE DGCM-RELATED"/>
    <property type="match status" value="1"/>
</dbReference>
<comment type="catalytic activity">
    <reaction evidence="2">
        <text>2 GTP = 3',3'-c-di-GMP + 2 diphosphate</text>
        <dbReference type="Rhea" id="RHEA:24898"/>
        <dbReference type="ChEBI" id="CHEBI:33019"/>
        <dbReference type="ChEBI" id="CHEBI:37565"/>
        <dbReference type="ChEBI" id="CHEBI:58805"/>
        <dbReference type="EC" id="2.7.7.65"/>
    </reaction>
</comment>
<name>A0A1H8BIB5_9SPHN</name>
<dbReference type="NCBIfam" id="TIGR00254">
    <property type="entry name" value="GGDEF"/>
    <property type="match status" value="1"/>
</dbReference>
<keyword evidence="3" id="KW-0812">Transmembrane</keyword>
<dbReference type="GO" id="GO:0043709">
    <property type="term" value="P:cell adhesion involved in single-species biofilm formation"/>
    <property type="evidence" value="ECO:0007669"/>
    <property type="project" value="TreeGrafter"/>
</dbReference>
<dbReference type="Pfam" id="PF00990">
    <property type="entry name" value="GGDEF"/>
    <property type="match status" value="1"/>
</dbReference>
<keyword evidence="3" id="KW-0472">Membrane</keyword>
<feature type="transmembrane region" description="Helical" evidence="3">
    <location>
        <begin position="332"/>
        <end position="356"/>
    </location>
</feature>
<dbReference type="OrthoDB" id="9759607at2"/>
<dbReference type="InterPro" id="IPR043128">
    <property type="entry name" value="Rev_trsase/Diguanyl_cyclase"/>
</dbReference>
<feature type="chain" id="PRO_5011542472" description="diguanylate cyclase" evidence="4">
    <location>
        <begin position="20"/>
        <end position="562"/>
    </location>
</feature>
<dbReference type="InterPro" id="IPR011623">
    <property type="entry name" value="7TMR_DISM_rcpt_extracell_dom1"/>
</dbReference>
<dbReference type="GO" id="GO:0052621">
    <property type="term" value="F:diguanylate cyclase activity"/>
    <property type="evidence" value="ECO:0007669"/>
    <property type="project" value="UniProtKB-EC"/>
</dbReference>
<keyword evidence="4" id="KW-0732">Signal</keyword>
<evidence type="ECO:0000313" key="6">
    <source>
        <dbReference type="EMBL" id="SEM82219.1"/>
    </source>
</evidence>
<dbReference type="Pfam" id="PF07695">
    <property type="entry name" value="7TMR-DISM_7TM"/>
    <property type="match status" value="1"/>
</dbReference>
<sequence length="562" mass="61104">MGRWIGFLCWLLVAATCLAQPAVARIPAGAVGQPIGACVARADVRLDARTLLSRPGHFDCLTPQRDFGSGDFDVLSGKLPRGAGQAAPAHLRFASAWQERVTVFAHYADGVIARVDLDGRGMSRTLASGAIFDVALPFRKVAVDRVLWRTKASVNTRAVVLAPTIATARESATSNLILAATYCGFLGIGLALLILNLALWFALKHGFQLTYCAMMAALMLYALSSSGLLAWLWPDIVNTDRMRINGLTLGAAAIAALLFARSFFEPEVFGGRTGLMARGIIGALVTTCVAYTVLAPWQARLLDRLYTCAFAALLVGVFVVLAKAYQKRSRFLWLFAFAWGAPIGFTALRVAAAFGLLRWSFWIDNSTMLAMTCEGLLSSLAIAYRIHLLSRERDEAREKEIAARMLADTDPLTGLLNRRAFLREAVGLPGDRRLVLIDIDHFKRINDTIGHDAGDEVLRIVARVLRETSEPGALVARLGGEEFAIVGLPGRTCDPERLLDALRVARMPFDLTVTASIGHCTGPLLREADWKLLYRDADRALYAAKEAGRDRARAATTLSFAA</sequence>
<evidence type="ECO:0000259" key="5">
    <source>
        <dbReference type="PROSITE" id="PS50887"/>
    </source>
</evidence>
<protein>
    <recommendedName>
        <fullName evidence="1">diguanylate cyclase</fullName>
        <ecNumber evidence="1">2.7.7.65</ecNumber>
    </recommendedName>
</protein>
<feature type="transmembrane region" description="Helical" evidence="3">
    <location>
        <begin position="304"/>
        <end position="325"/>
    </location>
</feature>
<feature type="transmembrane region" description="Helical" evidence="3">
    <location>
        <begin position="209"/>
        <end position="232"/>
    </location>
</feature>
<dbReference type="InterPro" id="IPR000160">
    <property type="entry name" value="GGDEF_dom"/>
</dbReference>
<dbReference type="GO" id="GO:1902201">
    <property type="term" value="P:negative regulation of bacterial-type flagellum-dependent cell motility"/>
    <property type="evidence" value="ECO:0007669"/>
    <property type="project" value="TreeGrafter"/>
</dbReference>
<feature type="domain" description="GGDEF" evidence="5">
    <location>
        <begin position="430"/>
        <end position="557"/>
    </location>
</feature>
<dbReference type="PANTHER" id="PTHR45138">
    <property type="entry name" value="REGULATORY COMPONENTS OF SENSORY TRANSDUCTION SYSTEM"/>
    <property type="match status" value="1"/>
</dbReference>
<keyword evidence="7" id="KW-1185">Reference proteome</keyword>
<dbReference type="RefSeq" id="WP_093664719.1">
    <property type="nucleotide sequence ID" value="NZ_FOCF01000002.1"/>
</dbReference>
<evidence type="ECO:0000313" key="7">
    <source>
        <dbReference type="Proteomes" id="UP000199206"/>
    </source>
</evidence>
<dbReference type="InterPro" id="IPR029787">
    <property type="entry name" value="Nucleotide_cyclase"/>
</dbReference>
<accession>A0A1H8BIB5</accession>
<dbReference type="EC" id="2.7.7.65" evidence="1"/>
<evidence type="ECO:0000256" key="4">
    <source>
        <dbReference type="SAM" id="SignalP"/>
    </source>
</evidence>
<dbReference type="GO" id="GO:0005886">
    <property type="term" value="C:plasma membrane"/>
    <property type="evidence" value="ECO:0007669"/>
    <property type="project" value="TreeGrafter"/>
</dbReference>
<feature type="transmembrane region" description="Helical" evidence="3">
    <location>
        <begin position="276"/>
        <end position="298"/>
    </location>
</feature>
<dbReference type="STRING" id="1166340.SAMN05192583_1367"/>
<evidence type="ECO:0000256" key="2">
    <source>
        <dbReference type="ARBA" id="ARBA00034247"/>
    </source>
</evidence>
<dbReference type="SMART" id="SM00267">
    <property type="entry name" value="GGDEF"/>
    <property type="match status" value="1"/>
</dbReference>
<dbReference type="CDD" id="cd01949">
    <property type="entry name" value="GGDEF"/>
    <property type="match status" value="1"/>
</dbReference>
<feature type="transmembrane region" description="Helical" evidence="3">
    <location>
        <begin position="244"/>
        <end position="264"/>
    </location>
</feature>
<evidence type="ECO:0000256" key="1">
    <source>
        <dbReference type="ARBA" id="ARBA00012528"/>
    </source>
</evidence>
<dbReference type="SUPFAM" id="SSF55073">
    <property type="entry name" value="Nucleotide cyclase"/>
    <property type="match status" value="1"/>
</dbReference>
<keyword evidence="3" id="KW-1133">Transmembrane helix</keyword>
<gene>
    <name evidence="6" type="ORF">SAMN05192583_1367</name>
</gene>